<sequence>MVSINTNNGIERQNESLKYQYLKDRNNNSLSGMITILIEEFLPDKYRKYVELNTRCSEGYRRYNSEVPKYLYNKPRLFLNHCRQRLTHAGDVQLQHIKIVDDDRELVFADPNTHNSEVNEESIEYPEAPRDPQAQRAARPNPKAKENTESQLRQEAMACWETLKGLALMTYNVESINALKELNSSLTTLLNKQLMKRKTCPAMVRNIVVRLLGILTFHYLYVPRKRDLKTELENLHP</sequence>
<accession>A0A9X0A8P3</accession>
<dbReference type="EMBL" id="MU825396">
    <property type="protein sequence ID" value="KAJ7394834.1"/>
    <property type="molecule type" value="Genomic_DNA"/>
</dbReference>
<dbReference type="AlphaFoldDB" id="A0A9X0A8P3"/>
<dbReference type="PANTHER" id="PTHR47456:SF1">
    <property type="entry name" value="PHD-TYPE DOMAIN-CONTAINING PROTEIN"/>
    <property type="match status" value="1"/>
</dbReference>
<name>A0A9X0A8P3_9CNID</name>
<dbReference type="Proteomes" id="UP001163046">
    <property type="component" value="Unassembled WGS sequence"/>
</dbReference>
<reference evidence="2" key="1">
    <citation type="submission" date="2023-01" db="EMBL/GenBank/DDBJ databases">
        <title>Genome assembly of the deep-sea coral Lophelia pertusa.</title>
        <authorList>
            <person name="Herrera S."/>
            <person name="Cordes E."/>
        </authorList>
    </citation>
    <scope>NUCLEOTIDE SEQUENCE</scope>
    <source>
        <strain evidence="2">USNM1676648</strain>
        <tissue evidence="2">Polyp</tissue>
    </source>
</reference>
<organism evidence="2 3">
    <name type="scientific">Desmophyllum pertusum</name>
    <dbReference type="NCBI Taxonomy" id="174260"/>
    <lineage>
        <taxon>Eukaryota</taxon>
        <taxon>Metazoa</taxon>
        <taxon>Cnidaria</taxon>
        <taxon>Anthozoa</taxon>
        <taxon>Hexacorallia</taxon>
        <taxon>Scleractinia</taxon>
        <taxon>Caryophylliina</taxon>
        <taxon>Caryophylliidae</taxon>
        <taxon>Desmophyllum</taxon>
    </lineage>
</organism>
<protein>
    <submittedName>
        <fullName evidence="2">Uncharacterized protein</fullName>
    </submittedName>
</protein>
<evidence type="ECO:0000313" key="3">
    <source>
        <dbReference type="Proteomes" id="UP001163046"/>
    </source>
</evidence>
<evidence type="ECO:0000256" key="1">
    <source>
        <dbReference type="SAM" id="MobiDB-lite"/>
    </source>
</evidence>
<feature type="compositionally biased region" description="Low complexity" evidence="1">
    <location>
        <begin position="131"/>
        <end position="141"/>
    </location>
</feature>
<keyword evidence="3" id="KW-1185">Reference proteome</keyword>
<comment type="caution">
    <text evidence="2">The sequence shown here is derived from an EMBL/GenBank/DDBJ whole genome shotgun (WGS) entry which is preliminary data.</text>
</comment>
<proteinExistence type="predicted"/>
<dbReference type="PANTHER" id="PTHR47456">
    <property type="entry name" value="PHD-TYPE DOMAIN-CONTAINING PROTEIN"/>
    <property type="match status" value="1"/>
</dbReference>
<feature type="region of interest" description="Disordered" evidence="1">
    <location>
        <begin position="111"/>
        <end position="150"/>
    </location>
</feature>
<evidence type="ECO:0000313" key="2">
    <source>
        <dbReference type="EMBL" id="KAJ7394834.1"/>
    </source>
</evidence>
<gene>
    <name evidence="2" type="ORF">OS493_000669</name>
</gene>
<dbReference type="OrthoDB" id="5989247at2759"/>